<dbReference type="Gene3D" id="2.110.10.10">
    <property type="entry name" value="Hemopexin-like domain"/>
    <property type="match status" value="1"/>
</dbReference>
<dbReference type="Pfam" id="PF01471">
    <property type="entry name" value="PG_binding_1"/>
    <property type="match status" value="1"/>
</dbReference>
<evidence type="ECO:0000256" key="1">
    <source>
        <dbReference type="ARBA" id="ARBA00010370"/>
    </source>
</evidence>
<evidence type="ECO:0000256" key="5">
    <source>
        <dbReference type="ARBA" id="ARBA00022833"/>
    </source>
</evidence>
<evidence type="ECO:0000256" key="3">
    <source>
        <dbReference type="ARBA" id="ARBA00022723"/>
    </source>
</evidence>
<comment type="caution">
    <text evidence="13">The sequence shown here is derived from an EMBL/GenBank/DDBJ whole genome shotgun (WGS) entry which is preliminary data.</text>
</comment>
<dbReference type="GO" id="GO:0030198">
    <property type="term" value="P:extracellular matrix organization"/>
    <property type="evidence" value="ECO:0007669"/>
    <property type="project" value="TreeGrafter"/>
</dbReference>
<feature type="region of interest" description="Disordered" evidence="10">
    <location>
        <begin position="161"/>
        <end position="190"/>
    </location>
</feature>
<sequence>MQLPSYLLLAVAFTALAPGGGEPVFKRRDHSDTQLNKQRAPRVLTTQAAEEYLKRFGWGDPVDWEHQVSGRDTAPQEENPAPRDVPQVMTEGIFGNSTTKGSPKEPDDNPAYLQNLKRFQKANGLSPTGILDNATLGVMNLPRCGVPDTMLLENSSLLNVTSRNQSSTDSTGSDLNTTRSATGPESVRRKRFLDRLAEHTRRKRDSLDDLGGAASSLGFSKRNLKWRLMDEAFTIQMSVEQQKNILRLAFRMWSEVTPLEFVEDLVSLPADIDIKLGFGTGQHLGCSQDFDGTGQIFAHAWYLADIHFDDAEHFVVTNNGQGISLLTVAVHEIGHALGLSHLLRRDSVMHPNYNTQGENFELDWLDRKAMQRLYGVCEGAFNTVFDWVYQRENADGTVEYHFNTYFFRESWYWMYENRSNRTRYGDPIPISAGWHNLPDSNIDAFVHIWAWSSNLEEKRDAQYFFKGDSLHHRS</sequence>
<feature type="binding site" evidence="8">
    <location>
        <position position="292"/>
    </location>
    <ligand>
        <name>Ca(2+)</name>
        <dbReference type="ChEBI" id="CHEBI:29108"/>
        <label>3</label>
    </ligand>
</feature>
<feature type="signal peptide" evidence="11">
    <location>
        <begin position="1"/>
        <end position="21"/>
    </location>
</feature>
<dbReference type="EMBL" id="BFAA01002380">
    <property type="protein sequence ID" value="GCB60282.1"/>
    <property type="molecule type" value="Genomic_DNA"/>
</dbReference>
<evidence type="ECO:0000256" key="9">
    <source>
        <dbReference type="PROSITE-ProRule" id="PRU01011"/>
    </source>
</evidence>
<feature type="binding site" evidence="8">
    <location>
        <position position="331"/>
    </location>
    <ligand>
        <name>Zn(2+)</name>
        <dbReference type="ChEBI" id="CHEBI:29105"/>
        <label>2</label>
        <note>catalytic</note>
    </ligand>
</feature>
<feature type="binding site" evidence="8">
    <location>
        <position position="283"/>
    </location>
    <ligand>
        <name>Zn(2+)</name>
        <dbReference type="ChEBI" id="CHEBI:29105"/>
        <label>1</label>
    </ligand>
</feature>
<dbReference type="InterPro" id="IPR001818">
    <property type="entry name" value="Pept_M10_metallopeptidase"/>
</dbReference>
<dbReference type="InterPro" id="IPR033739">
    <property type="entry name" value="M10A_MMP"/>
</dbReference>
<dbReference type="SMART" id="SM00235">
    <property type="entry name" value="ZnMc"/>
    <property type="match status" value="1"/>
</dbReference>
<feature type="binding site" evidence="8">
    <location>
        <position position="443"/>
    </location>
    <ligand>
        <name>Ca(2+)</name>
        <dbReference type="ChEBI" id="CHEBI:29108"/>
        <label>4</label>
    </ligand>
</feature>
<gene>
    <name evidence="13" type="ORF">scyTo_0006849</name>
</gene>
<dbReference type="InterPro" id="IPR024079">
    <property type="entry name" value="MetalloPept_cat_dom_sf"/>
</dbReference>
<dbReference type="OrthoDB" id="406838at2759"/>
<feature type="binding site" evidence="8">
    <location>
        <position position="291"/>
    </location>
    <ligand>
        <name>Ca(2+)</name>
        <dbReference type="ChEBI" id="CHEBI:29108"/>
        <label>3</label>
    </ligand>
</feature>
<feature type="region of interest" description="Disordered" evidence="10">
    <location>
        <begin position="19"/>
        <end position="39"/>
    </location>
</feature>
<evidence type="ECO:0000256" key="8">
    <source>
        <dbReference type="PIRSR" id="PIRSR621190-2"/>
    </source>
</evidence>
<comment type="cofactor">
    <cofactor evidence="8">
        <name>Zn(2+)</name>
        <dbReference type="ChEBI" id="CHEBI:29105"/>
    </cofactor>
    <text evidence="8">Binds 2 Zn(2+) ions per subunit.</text>
</comment>
<proteinExistence type="inferred from homology"/>
<feature type="active site" evidence="7">
    <location>
        <position position="332"/>
    </location>
</feature>
<dbReference type="InterPro" id="IPR036375">
    <property type="entry name" value="Hemopexin-like_dom_sf"/>
</dbReference>
<feature type="region of interest" description="Disordered" evidence="10">
    <location>
        <begin position="64"/>
        <end position="88"/>
    </location>
</feature>
<dbReference type="STRING" id="75743.A0A401NHD3"/>
<dbReference type="GO" id="GO:0031012">
    <property type="term" value="C:extracellular matrix"/>
    <property type="evidence" value="ECO:0007669"/>
    <property type="project" value="InterPro"/>
</dbReference>
<dbReference type="PRINTS" id="PR00138">
    <property type="entry name" value="MATRIXIN"/>
</dbReference>
<dbReference type="InterPro" id="IPR002477">
    <property type="entry name" value="Peptidoglycan-bd-like"/>
</dbReference>
<dbReference type="GO" id="GO:0004222">
    <property type="term" value="F:metalloendopeptidase activity"/>
    <property type="evidence" value="ECO:0007669"/>
    <property type="project" value="InterPro"/>
</dbReference>
<dbReference type="PANTHER" id="PTHR10201">
    <property type="entry name" value="MATRIX METALLOPROTEINASE"/>
    <property type="match status" value="1"/>
</dbReference>
<feature type="binding site" evidence="8">
    <location>
        <position position="335"/>
    </location>
    <ligand>
        <name>Zn(2+)</name>
        <dbReference type="ChEBI" id="CHEBI:29105"/>
        <label>2</label>
        <note>catalytic</note>
    </ligand>
</feature>
<dbReference type="Gene3D" id="3.40.390.10">
    <property type="entry name" value="Collagenase (Catalytic Domain)"/>
    <property type="match status" value="1"/>
</dbReference>
<dbReference type="SUPFAM" id="SSF55486">
    <property type="entry name" value="Metalloproteases ('zincins'), catalytic domain"/>
    <property type="match status" value="1"/>
</dbReference>
<dbReference type="GO" id="GO:0030574">
    <property type="term" value="P:collagen catabolic process"/>
    <property type="evidence" value="ECO:0007669"/>
    <property type="project" value="TreeGrafter"/>
</dbReference>
<protein>
    <recommendedName>
        <fullName evidence="12">Peptidase metallopeptidase domain-containing protein</fullName>
    </recommendedName>
</protein>
<keyword evidence="8" id="KW-0106">Calcium</keyword>
<dbReference type="InterPro" id="IPR006026">
    <property type="entry name" value="Peptidase_Metallo"/>
</dbReference>
<dbReference type="SUPFAM" id="SSF47090">
    <property type="entry name" value="PGBD-like"/>
    <property type="match status" value="1"/>
</dbReference>
<dbReference type="GO" id="GO:0008270">
    <property type="term" value="F:zinc ion binding"/>
    <property type="evidence" value="ECO:0007669"/>
    <property type="project" value="InterPro"/>
</dbReference>
<evidence type="ECO:0000313" key="13">
    <source>
        <dbReference type="EMBL" id="GCB60282.1"/>
    </source>
</evidence>
<feature type="binding site" evidence="8">
    <location>
        <position position="341"/>
    </location>
    <ligand>
        <name>Zn(2+)</name>
        <dbReference type="ChEBI" id="CHEBI:29105"/>
        <label>2</label>
        <note>catalytic</note>
    </ligand>
</feature>
<feature type="binding site" evidence="8">
    <location>
        <position position="450"/>
    </location>
    <ligand>
        <name>Ca(2+)</name>
        <dbReference type="ChEBI" id="CHEBI:29108"/>
        <label>5</label>
    </ligand>
</feature>
<dbReference type="PANTHER" id="PTHR10201:SF323">
    <property type="entry name" value="MATRIX METALLOPROTEINASE-21"/>
    <property type="match status" value="1"/>
</dbReference>
<dbReference type="Pfam" id="PF00413">
    <property type="entry name" value="Peptidase_M10"/>
    <property type="match status" value="1"/>
</dbReference>
<feature type="binding site" evidence="8">
    <location>
        <position position="310"/>
    </location>
    <ligand>
        <name>Ca(2+)</name>
        <dbReference type="ChEBI" id="CHEBI:29108"/>
        <label>1</label>
    </ligand>
</feature>
<feature type="binding site" evidence="8">
    <location>
        <position position="309"/>
    </location>
    <ligand>
        <name>Ca(2+)</name>
        <dbReference type="ChEBI" id="CHEBI:29108"/>
        <label>3</label>
    </ligand>
</feature>
<dbReference type="CDD" id="cd04278">
    <property type="entry name" value="ZnMc_MMP"/>
    <property type="match status" value="1"/>
</dbReference>
<accession>A0A401NHD3</accession>
<feature type="binding site" evidence="8">
    <location>
        <position position="312"/>
    </location>
    <ligand>
        <name>Ca(2+)</name>
        <dbReference type="ChEBI" id="CHEBI:29108"/>
        <label>1</label>
    </ligand>
</feature>
<keyword evidence="4" id="KW-0378">Hydrolase</keyword>
<evidence type="ECO:0000256" key="2">
    <source>
        <dbReference type="ARBA" id="ARBA00022670"/>
    </source>
</evidence>
<feature type="binding site" evidence="8">
    <location>
        <position position="299"/>
    </location>
    <ligand>
        <name>Zn(2+)</name>
        <dbReference type="ChEBI" id="CHEBI:29105"/>
        <label>1</label>
    </ligand>
</feature>
<name>A0A401NHD3_SCYTO</name>
<evidence type="ECO:0000313" key="14">
    <source>
        <dbReference type="Proteomes" id="UP000288216"/>
    </source>
</evidence>
<keyword evidence="5 8" id="KW-0862">Zinc</keyword>
<feature type="domain" description="Peptidase metallopeptidase" evidence="12">
    <location>
        <begin position="215"/>
        <end position="376"/>
    </location>
</feature>
<feature type="binding site" evidence="8">
    <location>
        <position position="395"/>
    </location>
    <ligand>
        <name>Ca(2+)</name>
        <dbReference type="ChEBI" id="CHEBI:29108"/>
        <label>4</label>
    </ligand>
</feature>
<dbReference type="InterPro" id="IPR021190">
    <property type="entry name" value="Pept_M10A"/>
</dbReference>
<keyword evidence="6" id="KW-0482">Metalloprotease</keyword>
<comment type="similarity">
    <text evidence="1">Belongs to the peptidase M10A family.</text>
</comment>
<keyword evidence="11" id="KW-0732">Signal</keyword>
<organism evidence="13 14">
    <name type="scientific">Scyliorhinus torazame</name>
    <name type="common">Cloudy catshark</name>
    <name type="synonym">Catulus torazame</name>
    <dbReference type="NCBI Taxonomy" id="75743"/>
    <lineage>
        <taxon>Eukaryota</taxon>
        <taxon>Metazoa</taxon>
        <taxon>Chordata</taxon>
        <taxon>Craniata</taxon>
        <taxon>Vertebrata</taxon>
        <taxon>Chondrichthyes</taxon>
        <taxon>Elasmobranchii</taxon>
        <taxon>Galeomorphii</taxon>
        <taxon>Galeoidea</taxon>
        <taxon>Carcharhiniformes</taxon>
        <taxon>Scyliorhinidae</taxon>
        <taxon>Scyliorhinus</taxon>
    </lineage>
</organism>
<feature type="compositionally biased region" description="Polar residues" evidence="10">
    <location>
        <begin position="161"/>
        <end position="183"/>
    </location>
</feature>
<dbReference type="PROSITE" id="PS51642">
    <property type="entry name" value="HEMOPEXIN_2"/>
    <property type="match status" value="1"/>
</dbReference>
<dbReference type="SUPFAM" id="SSF50923">
    <property type="entry name" value="Hemopexin-like domain"/>
    <property type="match status" value="1"/>
</dbReference>
<dbReference type="AlphaFoldDB" id="A0A401NHD3"/>
<dbReference type="InterPro" id="IPR018487">
    <property type="entry name" value="Hemopexin-like_repeat"/>
</dbReference>
<evidence type="ECO:0000256" key="4">
    <source>
        <dbReference type="ARBA" id="ARBA00022801"/>
    </source>
</evidence>
<dbReference type="InterPro" id="IPR036365">
    <property type="entry name" value="PGBD-like_sf"/>
</dbReference>
<dbReference type="GO" id="GO:0006508">
    <property type="term" value="P:proteolysis"/>
    <property type="evidence" value="ECO:0007669"/>
    <property type="project" value="UniProtKB-KW"/>
</dbReference>
<evidence type="ECO:0000259" key="12">
    <source>
        <dbReference type="SMART" id="SM00235"/>
    </source>
</evidence>
<dbReference type="Proteomes" id="UP000288216">
    <property type="component" value="Unassembled WGS sequence"/>
</dbReference>
<dbReference type="OMA" id="VFAHAWR"/>
<evidence type="ECO:0000256" key="7">
    <source>
        <dbReference type="PIRSR" id="PIRSR621190-1"/>
    </source>
</evidence>
<feature type="binding site" evidence="8">
    <location>
        <position position="305"/>
    </location>
    <ligand>
        <name>Ca(2+)</name>
        <dbReference type="ChEBI" id="CHEBI:29108"/>
        <label>2</label>
    </ligand>
</feature>
<keyword evidence="2" id="KW-0645">Protease</keyword>
<feature type="binding site" evidence="8">
    <location>
        <position position="307"/>
    </location>
    <ligand>
        <name>Zn(2+)</name>
        <dbReference type="ChEBI" id="CHEBI:29105"/>
        <label>1</label>
    </ligand>
</feature>
<evidence type="ECO:0000256" key="10">
    <source>
        <dbReference type="SAM" id="MobiDB-lite"/>
    </source>
</evidence>
<feature type="chain" id="PRO_5019472259" description="Peptidase metallopeptidase domain-containing protein" evidence="11">
    <location>
        <begin position="22"/>
        <end position="474"/>
    </location>
</feature>
<feature type="binding site" evidence="8">
    <location>
        <position position="349"/>
    </location>
    <ligand>
        <name>Zn(2+)</name>
        <dbReference type="ChEBI" id="CHEBI:29105"/>
        <label>2</label>
        <note>catalytic</note>
    </ligand>
</feature>
<feature type="binding site" evidence="8">
    <location>
        <position position="271"/>
    </location>
    <ligand>
        <name>Ca(2+)</name>
        <dbReference type="ChEBI" id="CHEBI:29108"/>
        <label>2</label>
    </ligand>
</feature>
<reference evidence="13 14" key="1">
    <citation type="journal article" date="2018" name="Nat. Ecol. Evol.">
        <title>Shark genomes provide insights into elasmobranch evolution and the origin of vertebrates.</title>
        <authorList>
            <person name="Hara Y"/>
            <person name="Yamaguchi K"/>
            <person name="Onimaru K"/>
            <person name="Kadota M"/>
            <person name="Koyanagi M"/>
            <person name="Keeley SD"/>
            <person name="Tatsumi K"/>
            <person name="Tanaka K"/>
            <person name="Motone F"/>
            <person name="Kageyama Y"/>
            <person name="Nozu R"/>
            <person name="Adachi N"/>
            <person name="Nishimura O"/>
            <person name="Nakagawa R"/>
            <person name="Tanegashima C"/>
            <person name="Kiyatake I"/>
            <person name="Matsumoto R"/>
            <person name="Murakumo K"/>
            <person name="Nishida K"/>
            <person name="Terakita A"/>
            <person name="Kuratani S"/>
            <person name="Sato K"/>
            <person name="Hyodo S Kuraku.S."/>
        </authorList>
    </citation>
    <scope>NUCLEOTIDE SEQUENCE [LARGE SCALE GENOMIC DNA]</scope>
</reference>
<feature type="repeat" description="Hemopexin" evidence="9">
    <location>
        <begin position="382"/>
        <end position="437"/>
    </location>
</feature>
<evidence type="ECO:0000256" key="11">
    <source>
        <dbReference type="SAM" id="SignalP"/>
    </source>
</evidence>
<feature type="binding site" evidence="8">
    <location>
        <position position="312"/>
    </location>
    <ligand>
        <name>Ca(2+)</name>
        <dbReference type="ChEBI" id="CHEBI:29108"/>
        <label>3</label>
    </ligand>
</feature>
<keyword evidence="14" id="KW-1185">Reference proteome</keyword>
<evidence type="ECO:0000256" key="6">
    <source>
        <dbReference type="ARBA" id="ARBA00023049"/>
    </source>
</evidence>
<keyword evidence="3 8" id="KW-0479">Metal-binding</keyword>
<comment type="cofactor">
    <cofactor evidence="8">
        <name>Ca(2+)</name>
        <dbReference type="ChEBI" id="CHEBI:29108"/>
    </cofactor>
    <text evidence="8">Can bind about 5 Ca(2+) ions per subunit.</text>
</comment>